<evidence type="ECO:0000259" key="3">
    <source>
        <dbReference type="Pfam" id="PF20772"/>
    </source>
</evidence>
<organism evidence="4 5">
    <name type="scientific">Mycena indigotica</name>
    <dbReference type="NCBI Taxonomy" id="2126181"/>
    <lineage>
        <taxon>Eukaryota</taxon>
        <taxon>Fungi</taxon>
        <taxon>Dikarya</taxon>
        <taxon>Basidiomycota</taxon>
        <taxon>Agaricomycotina</taxon>
        <taxon>Agaricomycetes</taxon>
        <taxon>Agaricomycetidae</taxon>
        <taxon>Agaricales</taxon>
        <taxon>Marasmiineae</taxon>
        <taxon>Mycenaceae</taxon>
        <taxon>Mycena</taxon>
    </lineage>
</organism>
<dbReference type="SUPFAM" id="SSF75625">
    <property type="entry name" value="YebC-like"/>
    <property type="match status" value="1"/>
</dbReference>
<dbReference type="InterPro" id="IPR029072">
    <property type="entry name" value="YebC-like"/>
</dbReference>
<dbReference type="EMBL" id="JACAZF010000009">
    <property type="protein sequence ID" value="KAF7295106.1"/>
    <property type="molecule type" value="Genomic_DNA"/>
</dbReference>
<accession>A0A8H6SAG0</accession>
<proteinExistence type="inferred from homology"/>
<protein>
    <submittedName>
        <fullName evidence="4">Uncharacterized protein</fullName>
    </submittedName>
</protein>
<dbReference type="PANTHER" id="PTHR12532">
    <property type="entry name" value="TRANSLATIONAL ACTIVATOR OF CYTOCHROME C OXIDASE 1"/>
    <property type="match status" value="1"/>
</dbReference>
<feature type="domain" description="TACO1/YebC-like N-terminal" evidence="3">
    <location>
        <begin position="25"/>
        <end position="94"/>
    </location>
</feature>
<evidence type="ECO:0000313" key="5">
    <source>
        <dbReference type="Proteomes" id="UP000636479"/>
    </source>
</evidence>
<dbReference type="OrthoDB" id="2017544at2759"/>
<evidence type="ECO:0000259" key="2">
    <source>
        <dbReference type="Pfam" id="PF01709"/>
    </source>
</evidence>
<dbReference type="InterPro" id="IPR048300">
    <property type="entry name" value="TACO1_YebC-like_2nd/3rd_dom"/>
</dbReference>
<keyword evidence="5" id="KW-1185">Reference proteome</keyword>
<comment type="caution">
    <text evidence="4">The sequence shown here is derived from an EMBL/GenBank/DDBJ whole genome shotgun (WGS) entry which is preliminary data.</text>
</comment>
<reference evidence="4" key="1">
    <citation type="submission" date="2020-05" db="EMBL/GenBank/DDBJ databases">
        <title>Mycena genomes resolve the evolution of fungal bioluminescence.</title>
        <authorList>
            <person name="Tsai I.J."/>
        </authorList>
    </citation>
    <scope>NUCLEOTIDE SEQUENCE</scope>
    <source>
        <strain evidence="4">171206Taipei</strain>
    </source>
</reference>
<dbReference type="InterPro" id="IPR026564">
    <property type="entry name" value="Transcrip_reg_TACO1-like_dom3"/>
</dbReference>
<dbReference type="InterPro" id="IPR017856">
    <property type="entry name" value="Integrase-like_N"/>
</dbReference>
<dbReference type="PANTHER" id="PTHR12532:SF0">
    <property type="entry name" value="TRANSLATIONAL ACTIVATOR OF CYTOCHROME C OXIDASE 1"/>
    <property type="match status" value="1"/>
</dbReference>
<name>A0A8H6SAG0_9AGAR</name>
<dbReference type="RefSeq" id="XP_037216469.1">
    <property type="nucleotide sequence ID" value="XM_037367075.1"/>
</dbReference>
<dbReference type="GO" id="GO:0005739">
    <property type="term" value="C:mitochondrion"/>
    <property type="evidence" value="ECO:0007669"/>
    <property type="project" value="TreeGrafter"/>
</dbReference>
<evidence type="ECO:0000313" key="4">
    <source>
        <dbReference type="EMBL" id="KAF7295106.1"/>
    </source>
</evidence>
<gene>
    <name evidence="4" type="ORF">MIND_01048900</name>
</gene>
<dbReference type="InterPro" id="IPR002876">
    <property type="entry name" value="Transcrip_reg_TACO1-like"/>
</dbReference>
<dbReference type="Gene3D" id="1.10.10.200">
    <property type="match status" value="1"/>
</dbReference>
<dbReference type="Pfam" id="PF01709">
    <property type="entry name" value="Transcrip_reg"/>
    <property type="match status" value="1"/>
</dbReference>
<dbReference type="Gene3D" id="3.30.70.980">
    <property type="match status" value="2"/>
</dbReference>
<sequence length="273" mass="30317">MLSRSLVNYARRSFSGSSVALSGHNKWSKIKEKKGANDVKRNAAITRATRDILTAVRLGGSPDPEKNSALAAVLRRLKDIPKENISSALEKAAKRRELNGEDVVYEALAYNAVGLIIECTTNNPTRTAAKIREILSEHSSRLTPVRFMFDRVGSVTVIMDKREEDHELDLIQLIDYATDNGAENYSETSFEKEIQIEFTCRPETLGKLASALADSPGLCRAVLGSEVVFTPTSDLNPSLDQDSEMTENVTDLIREIEENEDTRRVWATWSPTA</sequence>
<dbReference type="Proteomes" id="UP000636479">
    <property type="component" value="Unassembled WGS sequence"/>
</dbReference>
<comment type="similarity">
    <text evidence="1">Belongs to the TACO1 family.</text>
</comment>
<dbReference type="InterPro" id="IPR049083">
    <property type="entry name" value="TACO1_YebC_N"/>
</dbReference>
<feature type="domain" description="TACO1/YebC-like second and third" evidence="2">
    <location>
        <begin position="101"/>
        <end position="268"/>
    </location>
</feature>
<dbReference type="GeneID" id="59349591"/>
<evidence type="ECO:0000256" key="1">
    <source>
        <dbReference type="ARBA" id="ARBA00008724"/>
    </source>
</evidence>
<dbReference type="AlphaFoldDB" id="A0A8H6SAG0"/>
<dbReference type="Pfam" id="PF20772">
    <property type="entry name" value="TACO1_YebC_N"/>
    <property type="match status" value="1"/>
</dbReference>